<evidence type="ECO:0000256" key="3">
    <source>
        <dbReference type="SAM" id="Coils"/>
    </source>
</evidence>
<evidence type="ECO:0000313" key="6">
    <source>
        <dbReference type="Proteomes" id="UP000622533"/>
    </source>
</evidence>
<reference evidence="5" key="1">
    <citation type="submission" date="2020-10" db="EMBL/GenBank/DDBJ databases">
        <authorList>
            <person name="Castelo-Branco R."/>
            <person name="Eusebio N."/>
            <person name="Adriana R."/>
            <person name="Vieira A."/>
            <person name="Brugerolle De Fraissinette N."/>
            <person name="Rezende De Castro R."/>
            <person name="Schneider M.P."/>
            <person name="Vasconcelos V."/>
            <person name="Leao P.N."/>
        </authorList>
    </citation>
    <scope>NUCLEOTIDE SEQUENCE</scope>
    <source>
        <strain evidence="5">LEGE 12446</strain>
    </source>
</reference>
<dbReference type="NCBIfam" id="NF033921">
    <property type="entry name" value="por_somb"/>
    <property type="match status" value="1"/>
</dbReference>
<dbReference type="InterPro" id="IPR007049">
    <property type="entry name" value="Carb-sel_porin_OprB"/>
</dbReference>
<sequence length="586" mass="62109">MNHEQLRCIARVSLLCLVTGSISLGAYPTVANPPDTQPNFSIDSQSPNTDGIPQVNSVSQLSDVRPTDWAFQALQSVVERYGCIAGYPDSTYRGNRALTRYEFAAGLNACLDRINERITSNIVDLVTKEDLETLQKLQEEFAAELATLRGRVDALESRTATLEKQQFSTTTKLNGEAILSLAAATGGEPGSEDANVVFNNRVRLNLTSSFNGKDLLIVGLQAYNFRATDSFYSRGTIQGQLLPNSSLLGAGSTKLSFEPEFPGFSPQTLQADGGTNSVSLYKLAYVLPLSQQFAVFAATNAEITDVFPAITPYASDSQGAISRFAGYNAAVRITGGTSGSGLLAGAGFLWNPSKQVGLGVIYGNGTSSLPQDIGVLNTPLGGGFFSGTGAVAAQLTLKPISNLDIGINYAHSYHEINILGTGLSSADIASIRFAPSAAQLGQAGGNATLAILSEPIKVDSVGATATWRFTPQTSFSVSGALLFANLSNVDASTTFSSWSAGLHIRDIFGKGNAAAVIFGQPLYRQSTGGIAVRPEDTTPYHLETFFNYRVNDNISITPGVFWLFNPEGFSANDTAVVGVLRTTLTF</sequence>
<feature type="coiled-coil region" evidence="3">
    <location>
        <begin position="131"/>
        <end position="165"/>
    </location>
</feature>
<evidence type="ECO:0000256" key="2">
    <source>
        <dbReference type="RuleBase" id="RU363072"/>
    </source>
</evidence>
<protein>
    <submittedName>
        <fullName evidence="5">Carbohydrate porin</fullName>
    </submittedName>
</protein>
<organism evidence="5 6">
    <name type="scientific">Desmonostoc muscorum LEGE 12446</name>
    <dbReference type="NCBI Taxonomy" id="1828758"/>
    <lineage>
        <taxon>Bacteria</taxon>
        <taxon>Bacillati</taxon>
        <taxon>Cyanobacteriota</taxon>
        <taxon>Cyanophyceae</taxon>
        <taxon>Nostocales</taxon>
        <taxon>Nostocaceae</taxon>
        <taxon>Desmonostoc</taxon>
    </lineage>
</organism>
<gene>
    <name evidence="5" type="ORF">IQ276_17005</name>
</gene>
<keyword evidence="6" id="KW-1185">Reference proteome</keyword>
<name>A0A8J6ZT99_DESMC</name>
<feature type="domain" description="SLH" evidence="4">
    <location>
        <begin position="57"/>
        <end position="121"/>
    </location>
</feature>
<evidence type="ECO:0000259" key="4">
    <source>
        <dbReference type="PROSITE" id="PS51272"/>
    </source>
</evidence>
<dbReference type="GO" id="GO:0016020">
    <property type="term" value="C:membrane"/>
    <property type="evidence" value="ECO:0007669"/>
    <property type="project" value="InterPro"/>
</dbReference>
<dbReference type="InterPro" id="IPR051465">
    <property type="entry name" value="Cell_Envelope_Struct_Comp"/>
</dbReference>
<keyword evidence="3" id="KW-0175">Coiled coil</keyword>
<evidence type="ECO:0000256" key="1">
    <source>
        <dbReference type="ARBA" id="ARBA00008769"/>
    </source>
</evidence>
<dbReference type="GO" id="GO:0008643">
    <property type="term" value="P:carbohydrate transport"/>
    <property type="evidence" value="ECO:0007669"/>
    <property type="project" value="InterPro"/>
</dbReference>
<dbReference type="PANTHER" id="PTHR43308:SF1">
    <property type="entry name" value="OUTER MEMBRANE PROTEIN ALPHA"/>
    <property type="match status" value="1"/>
</dbReference>
<proteinExistence type="inferred from homology"/>
<dbReference type="InterPro" id="IPR001119">
    <property type="entry name" value="SLH_dom"/>
</dbReference>
<feature type="chain" id="PRO_5035338162" evidence="2">
    <location>
        <begin position="32"/>
        <end position="586"/>
    </location>
</feature>
<dbReference type="Pfam" id="PF00395">
    <property type="entry name" value="SLH"/>
    <property type="match status" value="1"/>
</dbReference>
<evidence type="ECO:0000313" key="5">
    <source>
        <dbReference type="EMBL" id="MBE9024066.1"/>
    </source>
</evidence>
<dbReference type="Gene3D" id="2.40.160.180">
    <property type="entry name" value="Carbohydrate-selective porin OprB"/>
    <property type="match status" value="1"/>
</dbReference>
<dbReference type="RefSeq" id="WP_193918150.1">
    <property type="nucleotide sequence ID" value="NZ_JADEXS020000001.1"/>
</dbReference>
<keyword evidence="2" id="KW-0732">Signal</keyword>
<accession>A0A8J6ZT99</accession>
<dbReference type="GO" id="GO:0015288">
    <property type="term" value="F:porin activity"/>
    <property type="evidence" value="ECO:0007669"/>
    <property type="project" value="InterPro"/>
</dbReference>
<dbReference type="PROSITE" id="PS51272">
    <property type="entry name" value="SLH"/>
    <property type="match status" value="1"/>
</dbReference>
<dbReference type="Proteomes" id="UP000622533">
    <property type="component" value="Unassembled WGS sequence"/>
</dbReference>
<comment type="caution">
    <text evidence="5">The sequence shown here is derived from an EMBL/GenBank/DDBJ whole genome shotgun (WGS) entry which is preliminary data.</text>
</comment>
<feature type="signal peptide" evidence="2">
    <location>
        <begin position="1"/>
        <end position="31"/>
    </location>
</feature>
<comment type="similarity">
    <text evidence="1 2">Belongs to the OprB family.</text>
</comment>
<dbReference type="InterPro" id="IPR047684">
    <property type="entry name" value="Por_som-like"/>
</dbReference>
<dbReference type="InterPro" id="IPR038673">
    <property type="entry name" value="OprB_sf"/>
</dbReference>
<dbReference type="AlphaFoldDB" id="A0A8J6ZT99"/>
<dbReference type="Pfam" id="PF04966">
    <property type="entry name" value="OprB"/>
    <property type="match status" value="1"/>
</dbReference>
<dbReference type="PANTHER" id="PTHR43308">
    <property type="entry name" value="OUTER MEMBRANE PROTEIN ALPHA-RELATED"/>
    <property type="match status" value="1"/>
</dbReference>
<dbReference type="EMBL" id="JADEXS010000225">
    <property type="protein sequence ID" value="MBE9024066.1"/>
    <property type="molecule type" value="Genomic_DNA"/>
</dbReference>